<comment type="similarity">
    <text evidence="4">Belongs to the dihydroorotate dehydrogenase family. Type 2 subfamily.</text>
</comment>
<evidence type="ECO:0000256" key="1">
    <source>
        <dbReference type="ARBA" id="ARBA00001917"/>
    </source>
</evidence>
<dbReference type="GO" id="GO:0106430">
    <property type="term" value="F:dihydroorotate dehydrogenase (quinone) activity"/>
    <property type="evidence" value="ECO:0007669"/>
    <property type="project" value="UniProtKB-EC"/>
</dbReference>
<dbReference type="NCBIfam" id="TIGR01036">
    <property type="entry name" value="pyrD_sub2"/>
    <property type="match status" value="1"/>
</dbReference>
<dbReference type="GO" id="GO:0005737">
    <property type="term" value="C:cytoplasm"/>
    <property type="evidence" value="ECO:0007669"/>
    <property type="project" value="InterPro"/>
</dbReference>
<evidence type="ECO:0000259" key="11">
    <source>
        <dbReference type="Pfam" id="PF01180"/>
    </source>
</evidence>
<evidence type="ECO:0000256" key="10">
    <source>
        <dbReference type="ARBA" id="ARBA00048639"/>
    </source>
</evidence>
<dbReference type="GO" id="GO:0044205">
    <property type="term" value="P:'de novo' UMP biosynthetic process"/>
    <property type="evidence" value="ECO:0007669"/>
    <property type="project" value="UniProtKB-UniPathway"/>
</dbReference>
<dbReference type="EMBL" id="UINC01216682">
    <property type="protein sequence ID" value="SVE42920.1"/>
    <property type="molecule type" value="Genomic_DNA"/>
</dbReference>
<dbReference type="AlphaFoldDB" id="A0A383DF21"/>
<dbReference type="GO" id="GO:0006207">
    <property type="term" value="P:'de novo' pyrimidine nucleobase biosynthetic process"/>
    <property type="evidence" value="ECO:0007669"/>
    <property type="project" value="InterPro"/>
</dbReference>
<accession>A0A383DF21</accession>
<evidence type="ECO:0000313" key="12">
    <source>
        <dbReference type="EMBL" id="SVE42920.1"/>
    </source>
</evidence>
<evidence type="ECO:0000256" key="7">
    <source>
        <dbReference type="ARBA" id="ARBA00022643"/>
    </source>
</evidence>
<keyword evidence="7" id="KW-0288">FMN</keyword>
<evidence type="ECO:0000256" key="5">
    <source>
        <dbReference type="ARBA" id="ARBA00012791"/>
    </source>
</evidence>
<dbReference type="Gene3D" id="3.20.20.70">
    <property type="entry name" value="Aldolase class I"/>
    <property type="match status" value="1"/>
</dbReference>
<comment type="subcellular location">
    <subcellularLocation>
        <location evidence="2">Membrane</location>
    </subcellularLocation>
</comment>
<keyword evidence="9" id="KW-0472">Membrane</keyword>
<comment type="cofactor">
    <cofactor evidence="1">
        <name>FMN</name>
        <dbReference type="ChEBI" id="CHEBI:58210"/>
    </cofactor>
</comment>
<dbReference type="SUPFAM" id="SSF51395">
    <property type="entry name" value="FMN-linked oxidoreductases"/>
    <property type="match status" value="1"/>
</dbReference>
<evidence type="ECO:0000256" key="4">
    <source>
        <dbReference type="ARBA" id="ARBA00005359"/>
    </source>
</evidence>
<keyword evidence="8" id="KW-0560">Oxidoreductase</keyword>
<protein>
    <recommendedName>
        <fullName evidence="5">dihydroorotate dehydrogenase (quinone)</fullName>
        <ecNumber evidence="5">1.3.5.2</ecNumber>
    </recommendedName>
</protein>
<name>A0A383DF21_9ZZZZ</name>
<feature type="domain" description="Dihydroorotate dehydrogenase catalytic" evidence="11">
    <location>
        <begin position="53"/>
        <end position="211"/>
    </location>
</feature>
<comment type="pathway">
    <text evidence="3">Pyrimidine metabolism; UMP biosynthesis via de novo pathway; orotate from (S)-dihydroorotate (quinone route): step 1/1.</text>
</comment>
<sequence>MSLLYEKIFRPLLFKLEAERAHQVAAFSMRILGKVSPLRSLASLYCRTESSRVRLFGLDFPNPVGLAAGMDKNGEFIQSAFALGFGHVEVGTITPQRQLGNPRPRLFRYPSVGGIVNRMGFNNDGAEIVADRIKRNYPREKRHAPLGINIGKAKTTDIDQAAEDYITCFKIAADQADYIAINISSPNTRSLRTLQKPDRLEPLLAAINQARMDFSAKMGRQRVPVL</sequence>
<dbReference type="PROSITE" id="PS00911">
    <property type="entry name" value="DHODEHASE_1"/>
    <property type="match status" value="1"/>
</dbReference>
<evidence type="ECO:0000256" key="6">
    <source>
        <dbReference type="ARBA" id="ARBA00022630"/>
    </source>
</evidence>
<gene>
    <name evidence="12" type="ORF">METZ01_LOCUS495774</name>
</gene>
<dbReference type="PANTHER" id="PTHR48109:SF4">
    <property type="entry name" value="DIHYDROOROTATE DEHYDROGENASE (QUINONE), MITOCHONDRIAL"/>
    <property type="match status" value="1"/>
</dbReference>
<dbReference type="UniPathway" id="UPA00070">
    <property type="reaction ID" value="UER00946"/>
</dbReference>
<evidence type="ECO:0000256" key="8">
    <source>
        <dbReference type="ARBA" id="ARBA00023002"/>
    </source>
</evidence>
<dbReference type="InterPro" id="IPR013785">
    <property type="entry name" value="Aldolase_TIM"/>
</dbReference>
<evidence type="ECO:0000256" key="2">
    <source>
        <dbReference type="ARBA" id="ARBA00004370"/>
    </source>
</evidence>
<dbReference type="InterPro" id="IPR001295">
    <property type="entry name" value="Dihydroorotate_DH_CS"/>
</dbReference>
<dbReference type="GO" id="GO:0005886">
    <property type="term" value="C:plasma membrane"/>
    <property type="evidence" value="ECO:0007669"/>
    <property type="project" value="TreeGrafter"/>
</dbReference>
<keyword evidence="6" id="KW-0285">Flavoprotein</keyword>
<reference evidence="12" key="1">
    <citation type="submission" date="2018-05" db="EMBL/GenBank/DDBJ databases">
        <authorList>
            <person name="Lanie J.A."/>
            <person name="Ng W.-L."/>
            <person name="Kazmierczak K.M."/>
            <person name="Andrzejewski T.M."/>
            <person name="Davidsen T.M."/>
            <person name="Wayne K.J."/>
            <person name="Tettelin H."/>
            <person name="Glass J.I."/>
            <person name="Rusch D."/>
            <person name="Podicherti R."/>
            <person name="Tsui H.-C.T."/>
            <person name="Winkler M.E."/>
        </authorList>
    </citation>
    <scope>NUCLEOTIDE SEQUENCE</scope>
</reference>
<dbReference type="CDD" id="cd04738">
    <property type="entry name" value="DHOD_2_like"/>
    <property type="match status" value="1"/>
</dbReference>
<dbReference type="InterPro" id="IPR050074">
    <property type="entry name" value="DHO_dehydrogenase"/>
</dbReference>
<proteinExistence type="inferred from homology"/>
<evidence type="ECO:0000256" key="9">
    <source>
        <dbReference type="ARBA" id="ARBA00023136"/>
    </source>
</evidence>
<dbReference type="InterPro" id="IPR005719">
    <property type="entry name" value="Dihydroorotate_DH_2"/>
</dbReference>
<dbReference type="Pfam" id="PF01180">
    <property type="entry name" value="DHO_dh"/>
    <property type="match status" value="1"/>
</dbReference>
<dbReference type="PANTHER" id="PTHR48109">
    <property type="entry name" value="DIHYDROOROTATE DEHYDROGENASE (QUINONE), MITOCHONDRIAL-RELATED"/>
    <property type="match status" value="1"/>
</dbReference>
<dbReference type="EC" id="1.3.5.2" evidence="5"/>
<evidence type="ECO:0000256" key="3">
    <source>
        <dbReference type="ARBA" id="ARBA00005161"/>
    </source>
</evidence>
<dbReference type="InterPro" id="IPR005720">
    <property type="entry name" value="Dihydroorotate_DH_cat"/>
</dbReference>
<organism evidence="12">
    <name type="scientific">marine metagenome</name>
    <dbReference type="NCBI Taxonomy" id="408172"/>
    <lineage>
        <taxon>unclassified sequences</taxon>
        <taxon>metagenomes</taxon>
        <taxon>ecological metagenomes</taxon>
    </lineage>
</organism>
<comment type="catalytic activity">
    <reaction evidence="10">
        <text>(S)-dihydroorotate + a quinone = orotate + a quinol</text>
        <dbReference type="Rhea" id="RHEA:30187"/>
        <dbReference type="ChEBI" id="CHEBI:24646"/>
        <dbReference type="ChEBI" id="CHEBI:30839"/>
        <dbReference type="ChEBI" id="CHEBI:30864"/>
        <dbReference type="ChEBI" id="CHEBI:132124"/>
        <dbReference type="EC" id="1.3.5.2"/>
    </reaction>
</comment>
<feature type="non-terminal residue" evidence="12">
    <location>
        <position position="226"/>
    </location>
</feature>